<feature type="signal peptide" evidence="1">
    <location>
        <begin position="1"/>
        <end position="20"/>
    </location>
</feature>
<dbReference type="Proteomes" id="UP001159363">
    <property type="component" value="Chromosome 16"/>
</dbReference>
<feature type="chain" id="PRO_5047443834" evidence="1">
    <location>
        <begin position="21"/>
        <end position="170"/>
    </location>
</feature>
<name>A0ABQ9FZ75_9NEOP</name>
<gene>
    <name evidence="2" type="ORF">PR048_033075</name>
</gene>
<keyword evidence="1" id="KW-0732">Signal</keyword>
<proteinExistence type="predicted"/>
<keyword evidence="3" id="KW-1185">Reference proteome</keyword>
<evidence type="ECO:0000256" key="1">
    <source>
        <dbReference type="SAM" id="SignalP"/>
    </source>
</evidence>
<dbReference type="InterPro" id="IPR012337">
    <property type="entry name" value="RNaseH-like_sf"/>
</dbReference>
<comment type="caution">
    <text evidence="2">The sequence shown here is derived from an EMBL/GenBank/DDBJ whole genome shotgun (WGS) entry which is preliminary data.</text>
</comment>
<reference evidence="2 3" key="1">
    <citation type="submission" date="2023-02" db="EMBL/GenBank/DDBJ databases">
        <title>LHISI_Scaffold_Assembly.</title>
        <authorList>
            <person name="Stuart O.P."/>
            <person name="Cleave R."/>
            <person name="Magrath M.J.L."/>
            <person name="Mikheyev A.S."/>
        </authorList>
    </citation>
    <scope>NUCLEOTIDE SEQUENCE [LARGE SCALE GENOMIC DNA]</scope>
    <source>
        <strain evidence="2">Daus_M_001</strain>
        <tissue evidence="2">Leg muscle</tissue>
    </source>
</reference>
<dbReference type="EMBL" id="JARBHB010000017">
    <property type="protein sequence ID" value="KAJ8865555.1"/>
    <property type="molecule type" value="Genomic_DNA"/>
</dbReference>
<accession>A0ABQ9FZ75</accession>
<sequence>MKHISDILQLFVCATFTVSSSNVCISEVILVINSILKQLQVPPPVGFGLQGMVNDLLASLTMRCEQVEEIWLYTAATLLDPCFKGKIFSDRIYLDTAKISLQHEAEKIVFQSNCAEDEKLKSMWKLYSTIMKNNSSQDVVHQQLMKLKHTYVQEPLGPPDTGRMNTTCPD</sequence>
<protein>
    <submittedName>
        <fullName evidence="2">Uncharacterized protein</fullName>
    </submittedName>
</protein>
<evidence type="ECO:0000313" key="3">
    <source>
        <dbReference type="Proteomes" id="UP001159363"/>
    </source>
</evidence>
<organism evidence="2 3">
    <name type="scientific">Dryococelus australis</name>
    <dbReference type="NCBI Taxonomy" id="614101"/>
    <lineage>
        <taxon>Eukaryota</taxon>
        <taxon>Metazoa</taxon>
        <taxon>Ecdysozoa</taxon>
        <taxon>Arthropoda</taxon>
        <taxon>Hexapoda</taxon>
        <taxon>Insecta</taxon>
        <taxon>Pterygota</taxon>
        <taxon>Neoptera</taxon>
        <taxon>Polyneoptera</taxon>
        <taxon>Phasmatodea</taxon>
        <taxon>Verophasmatodea</taxon>
        <taxon>Anareolatae</taxon>
        <taxon>Phasmatidae</taxon>
        <taxon>Eurycanthinae</taxon>
        <taxon>Dryococelus</taxon>
    </lineage>
</organism>
<dbReference type="SUPFAM" id="SSF53098">
    <property type="entry name" value="Ribonuclease H-like"/>
    <property type="match status" value="1"/>
</dbReference>
<evidence type="ECO:0000313" key="2">
    <source>
        <dbReference type="EMBL" id="KAJ8865555.1"/>
    </source>
</evidence>